<name>A0A089NUS7_9HYPH</name>
<dbReference type="EMBL" id="CP003811">
    <property type="protein sequence ID" value="AIQ89603.1"/>
    <property type="molecule type" value="Genomic_DNA"/>
</dbReference>
<keyword evidence="4" id="KW-1185">Reference proteome</keyword>
<feature type="region of interest" description="Disordered" evidence="1">
    <location>
        <begin position="46"/>
        <end position="74"/>
    </location>
</feature>
<gene>
    <name evidence="3" type="ORF">MOC_1848</name>
</gene>
<organism evidence="3 4">
    <name type="scientific">Methylobacterium oryzae CBMB20</name>
    <dbReference type="NCBI Taxonomy" id="693986"/>
    <lineage>
        <taxon>Bacteria</taxon>
        <taxon>Pseudomonadati</taxon>
        <taxon>Pseudomonadota</taxon>
        <taxon>Alphaproteobacteria</taxon>
        <taxon>Hyphomicrobiales</taxon>
        <taxon>Methylobacteriaceae</taxon>
        <taxon>Methylobacterium</taxon>
    </lineage>
</organism>
<evidence type="ECO:0000256" key="1">
    <source>
        <dbReference type="SAM" id="MobiDB-lite"/>
    </source>
</evidence>
<evidence type="ECO:0000313" key="4">
    <source>
        <dbReference type="Proteomes" id="UP000029492"/>
    </source>
</evidence>
<dbReference type="Proteomes" id="UP000029492">
    <property type="component" value="Chromosome"/>
</dbReference>
<dbReference type="GeneID" id="96606313"/>
<dbReference type="AlphaFoldDB" id="A0A089NUS7"/>
<protein>
    <submittedName>
        <fullName evidence="3">Protein of unassigned function</fullName>
    </submittedName>
</protein>
<dbReference type="KEGG" id="mor:MOC_1848"/>
<keyword evidence="2" id="KW-1133">Transmembrane helix</keyword>
<evidence type="ECO:0000256" key="2">
    <source>
        <dbReference type="SAM" id="Phobius"/>
    </source>
</evidence>
<proteinExistence type="predicted"/>
<accession>A0A089NUS7</accession>
<sequence>MMQDRIPRDSVEEDYTMSQGFPLMILAFGTLGGIWFLAAAARKQVADAKGSPERSNLIHQHGGTPRPNMPGTEH</sequence>
<dbReference type="eggNOG" id="ENOG502ZZ31">
    <property type="taxonomic scope" value="Bacteria"/>
</dbReference>
<feature type="transmembrane region" description="Helical" evidence="2">
    <location>
        <begin position="20"/>
        <end position="41"/>
    </location>
</feature>
<evidence type="ECO:0000313" key="3">
    <source>
        <dbReference type="EMBL" id="AIQ89603.1"/>
    </source>
</evidence>
<dbReference type="HOGENOM" id="CLU_200458_0_0_5"/>
<dbReference type="STRING" id="693986.MOC_1848"/>
<reference evidence="3 4" key="1">
    <citation type="journal article" date="2014" name="PLoS ONE">
        <title>Genome Information of Methylobacterium oryzae, a Plant-Probiotic Methylotroph in the Phyllosphere.</title>
        <authorList>
            <person name="Kwak M.J."/>
            <person name="Jeong H."/>
            <person name="Madhaiyan M."/>
            <person name="Lee Y."/>
            <person name="Sa T.M."/>
            <person name="Oh T.K."/>
            <person name="Kim J.F."/>
        </authorList>
    </citation>
    <scope>NUCLEOTIDE SEQUENCE [LARGE SCALE GENOMIC DNA]</scope>
    <source>
        <strain evidence="3 4">CBMB20</strain>
    </source>
</reference>
<keyword evidence="2" id="KW-0472">Membrane</keyword>
<keyword evidence="2" id="KW-0812">Transmembrane</keyword>
<dbReference type="RefSeq" id="WP_043389407.1">
    <property type="nucleotide sequence ID" value="NZ_CP003811.1"/>
</dbReference>